<evidence type="ECO:0000256" key="1">
    <source>
        <dbReference type="ARBA" id="ARBA00004196"/>
    </source>
</evidence>
<dbReference type="AlphaFoldDB" id="T1AEB4"/>
<feature type="transmembrane region" description="Helical" evidence="4">
    <location>
        <begin position="28"/>
        <end position="48"/>
    </location>
</feature>
<dbReference type="SUPFAM" id="SSF111369">
    <property type="entry name" value="HlyD-like secretion proteins"/>
    <property type="match status" value="1"/>
</dbReference>
<dbReference type="EMBL" id="AUZY01006060">
    <property type="protein sequence ID" value="EQD55467.1"/>
    <property type="molecule type" value="Genomic_DNA"/>
</dbReference>
<comment type="subcellular location">
    <subcellularLocation>
        <location evidence="1">Cell envelope</location>
    </subcellularLocation>
</comment>
<reference evidence="5" key="2">
    <citation type="journal article" date="2014" name="ISME J.">
        <title>Microbial stratification in low pH oxic and suboxic macroscopic growths along an acid mine drainage.</title>
        <authorList>
            <person name="Mendez-Garcia C."/>
            <person name="Mesa V."/>
            <person name="Sprenger R.R."/>
            <person name="Richter M."/>
            <person name="Diez M.S."/>
            <person name="Solano J."/>
            <person name="Bargiela R."/>
            <person name="Golyshina O.V."/>
            <person name="Manteca A."/>
            <person name="Ramos J.L."/>
            <person name="Gallego J.R."/>
            <person name="Llorente I."/>
            <person name="Martins Dos Santos V.A."/>
            <person name="Jensen O.N."/>
            <person name="Pelaez A.I."/>
            <person name="Sanchez J."/>
            <person name="Ferrer M."/>
        </authorList>
    </citation>
    <scope>NUCLEOTIDE SEQUENCE</scope>
</reference>
<keyword evidence="4" id="KW-0812">Transmembrane</keyword>
<gene>
    <name evidence="5" type="ORF">B1B_09212</name>
</gene>
<keyword evidence="4" id="KW-1133">Transmembrane helix</keyword>
<protein>
    <submittedName>
        <fullName evidence="5">Efflux transporter, RND family, MFP subunit</fullName>
    </submittedName>
</protein>
<evidence type="ECO:0000256" key="3">
    <source>
        <dbReference type="SAM" id="Coils"/>
    </source>
</evidence>
<feature type="coiled-coil region" evidence="3">
    <location>
        <begin position="219"/>
        <end position="246"/>
    </location>
</feature>
<proteinExistence type="predicted"/>
<dbReference type="Gene3D" id="2.40.50.100">
    <property type="match status" value="1"/>
</dbReference>
<comment type="caution">
    <text evidence="5">The sequence shown here is derived from an EMBL/GenBank/DDBJ whole genome shotgun (WGS) entry which is preliminary data.</text>
</comment>
<reference evidence="5" key="1">
    <citation type="submission" date="2013-08" db="EMBL/GenBank/DDBJ databases">
        <authorList>
            <person name="Mendez C."/>
            <person name="Richter M."/>
            <person name="Ferrer M."/>
            <person name="Sanchez J."/>
        </authorList>
    </citation>
    <scope>NUCLEOTIDE SEQUENCE</scope>
</reference>
<evidence type="ECO:0000256" key="4">
    <source>
        <dbReference type="SAM" id="Phobius"/>
    </source>
</evidence>
<organism evidence="5">
    <name type="scientific">mine drainage metagenome</name>
    <dbReference type="NCBI Taxonomy" id="410659"/>
    <lineage>
        <taxon>unclassified sequences</taxon>
        <taxon>metagenomes</taxon>
        <taxon>ecological metagenomes</taxon>
    </lineage>
</organism>
<feature type="non-terminal residue" evidence="5">
    <location>
        <position position="375"/>
    </location>
</feature>
<sequence length="375" mass="39833">MKTLEDRPVIDVAIPPAERRRQKLRRTVIFGAIVCVLMVVAVLILRLAPAGPSVAKSNLWIATVRQGRFSVTVSAPGTLVPRKIRMVTAGAPGTIQEIRVEPGDRVQADSILAVVSNPDLEDQVAEARARLADAVASLVSQEASLDDHLLTLKDTLSQVSAQAQAAKLKAQAEKGLLAEEVVGALQYTRSRLTAGSLAQEEKLTRERIADFRKNRIAQIHAQRARIEALTAALRSEQHELASLRIRAGLPGVVQSVAIQEGERLVLGSAVAEIADMHALKAKLEVPASEAAQVALGQSADLVLDTGSGRPISAVVTRVSPSVQAGTVTVDAEPKGHLPAEARPNLAINGLIRITTLPDAVYVERPAYSASGKTLT</sequence>
<dbReference type="GO" id="GO:0030313">
    <property type="term" value="C:cell envelope"/>
    <property type="evidence" value="ECO:0007669"/>
    <property type="project" value="UniProtKB-SubCell"/>
</dbReference>
<dbReference type="Gene3D" id="2.40.30.170">
    <property type="match status" value="1"/>
</dbReference>
<keyword evidence="2 3" id="KW-0175">Coiled coil</keyword>
<accession>T1AEB4</accession>
<evidence type="ECO:0000313" key="5">
    <source>
        <dbReference type="EMBL" id="EQD55467.1"/>
    </source>
</evidence>
<dbReference type="PANTHER" id="PTHR32347">
    <property type="entry name" value="EFFLUX SYSTEM COMPONENT YKNX-RELATED"/>
    <property type="match status" value="1"/>
</dbReference>
<dbReference type="PANTHER" id="PTHR32347:SF23">
    <property type="entry name" value="BLL5650 PROTEIN"/>
    <property type="match status" value="1"/>
</dbReference>
<evidence type="ECO:0000256" key="2">
    <source>
        <dbReference type="ARBA" id="ARBA00023054"/>
    </source>
</evidence>
<name>T1AEB4_9ZZZZ</name>
<dbReference type="InterPro" id="IPR050465">
    <property type="entry name" value="UPF0194_transport"/>
</dbReference>
<keyword evidence="4" id="KW-0472">Membrane</keyword>